<sequence>MSTPPLRLRLIGRFRVEGVPDGAVPGGQAERLLCILAAHHGRFLPTAVLTDLLWRDRQPAEPARNLAALVSRLRRSLGRDRVEGDPRAYRLVRDDTTVVDVSEALDLVATAERELTRGLRALAAMSAEVAEGLLTAGVPLAGEPDADWVDTVRASVAGALSRARTCRWTAALDLGDLETAVDEASRALTDNPLDEPAARALMTAHERRGAHADALGAYDDLRRHLATDLGSDPSPSTQEVFLAVLRHGSEAPVAEPEPAPPPLSAPPTASAPEPSPLIGRESEHAVLSRAWSAAARGRGGLVLVTGEAGIGKSALSQALRVEARRSGGLVAAVRCSGAERSLYLQPLAEAVRDVVLRLAPGAGDLLSERDRAALADLVGEVAPHRAPAPSHSELRRRRTLEAMAELFGQVGETRPLLLAVEDLEHAGQTTIEALHVLATRLATRRVLIVATERTAESAGAAETLRDVATVLDVGPLSREALRALLTAAGREQDLERFSSWTGGSPLLVSELLRHPETGPAGEDVAADDPTAPAIPGSLQEALSRRLAATAEDVTVLLAQAAVLGTSFGLDEVAALSGVGVEECAHRAGRATRAGFLLTDGARYRFANDIVRRIAYESAPLPVRVSRHRRAAVLLADRPEAAAAHHAAAGDHAAAARSWMAAADAAHMVFAHQEADKLLTAALGAADRAGDRALHATLLVRRGGVRADLGHHEDARDDHDEALALARDLADEELEARALEGLGWTALWARDALGAVDLAERAGHLAESAAAAPGARRTSLLLLGRVRHWDGDYTGATHAYQQVLAVDADDATSAVAMAYRGALLQHMDRFAEARAVLERAVALCTRTGEFRTLLQSLFFCGLARGDVGDLAGALRSLDRARRLIDEAGVSYYRAGIETTTSWLWQEVGDIGRAREHAEEAVELASRGGGALELEQGLHALLALADCDLLAGRDDDAGARVEAAAPLLDRPLPFRPRAAMRLLEMQARWEPARAEALLEQARTFRSTKYEALALQHLGRDADAATVAAQTRSDLVVAQIGAPSAREAARDRIAAALPPELRTRFVARGRLAVPSPSTH</sequence>
<name>A0ABV9RKD2_9PSEU</name>
<dbReference type="InterPro" id="IPR011990">
    <property type="entry name" value="TPR-like_helical_dom_sf"/>
</dbReference>
<dbReference type="Gene3D" id="3.40.50.300">
    <property type="entry name" value="P-loop containing nucleotide triphosphate hydrolases"/>
    <property type="match status" value="1"/>
</dbReference>
<evidence type="ECO:0000256" key="4">
    <source>
        <dbReference type="ARBA" id="ARBA00023163"/>
    </source>
</evidence>
<keyword evidence="8" id="KW-0067">ATP-binding</keyword>
<dbReference type="PANTHER" id="PTHR35807">
    <property type="entry name" value="TRANSCRIPTIONAL REGULATOR REDD-RELATED"/>
    <property type="match status" value="1"/>
</dbReference>
<dbReference type="SUPFAM" id="SSF46894">
    <property type="entry name" value="C-terminal effector domain of the bipartite response regulators"/>
    <property type="match status" value="1"/>
</dbReference>
<accession>A0ABV9RKD2</accession>
<comment type="caution">
    <text evidence="8">The sequence shown here is derived from an EMBL/GenBank/DDBJ whole genome shotgun (WGS) entry which is preliminary data.</text>
</comment>
<comment type="similarity">
    <text evidence="1">Belongs to the AfsR/DnrI/RedD regulatory family.</text>
</comment>
<dbReference type="InterPro" id="IPR016032">
    <property type="entry name" value="Sig_transdc_resp-reg_C-effctor"/>
</dbReference>
<dbReference type="InterPro" id="IPR027417">
    <property type="entry name" value="P-loop_NTPase"/>
</dbReference>
<dbReference type="InterPro" id="IPR041664">
    <property type="entry name" value="AAA_16"/>
</dbReference>
<dbReference type="InterPro" id="IPR005158">
    <property type="entry name" value="BTAD"/>
</dbReference>
<dbReference type="InterPro" id="IPR019734">
    <property type="entry name" value="TPR_rpt"/>
</dbReference>
<protein>
    <submittedName>
        <fullName evidence="8">ATP-binding protein</fullName>
    </submittedName>
</protein>
<keyword evidence="9" id="KW-1185">Reference proteome</keyword>
<evidence type="ECO:0000259" key="7">
    <source>
        <dbReference type="SMART" id="SM01043"/>
    </source>
</evidence>
<evidence type="ECO:0000313" key="8">
    <source>
        <dbReference type="EMBL" id="MFC4834671.1"/>
    </source>
</evidence>
<organism evidence="8 9">
    <name type="scientific">Actinomycetospora chibensis</name>
    <dbReference type="NCBI Taxonomy" id="663606"/>
    <lineage>
        <taxon>Bacteria</taxon>
        <taxon>Bacillati</taxon>
        <taxon>Actinomycetota</taxon>
        <taxon>Actinomycetes</taxon>
        <taxon>Pseudonocardiales</taxon>
        <taxon>Pseudonocardiaceae</taxon>
        <taxon>Actinomycetospora</taxon>
    </lineage>
</organism>
<feature type="domain" description="Bacterial transcriptional activator" evidence="7">
    <location>
        <begin position="99"/>
        <end position="245"/>
    </location>
</feature>
<dbReference type="EMBL" id="JBHSIM010000041">
    <property type="protein sequence ID" value="MFC4834671.1"/>
    <property type="molecule type" value="Genomic_DNA"/>
</dbReference>
<evidence type="ECO:0000313" key="9">
    <source>
        <dbReference type="Proteomes" id="UP001595909"/>
    </source>
</evidence>
<keyword evidence="2" id="KW-0805">Transcription regulation</keyword>
<keyword evidence="4" id="KW-0804">Transcription</keyword>
<proteinExistence type="inferred from homology"/>
<dbReference type="SMART" id="SM00028">
    <property type="entry name" value="TPR"/>
    <property type="match status" value="3"/>
</dbReference>
<reference evidence="9" key="1">
    <citation type="journal article" date="2019" name="Int. J. Syst. Evol. Microbiol.">
        <title>The Global Catalogue of Microorganisms (GCM) 10K type strain sequencing project: providing services to taxonomists for standard genome sequencing and annotation.</title>
        <authorList>
            <consortium name="The Broad Institute Genomics Platform"/>
            <consortium name="The Broad Institute Genome Sequencing Center for Infectious Disease"/>
            <person name="Wu L."/>
            <person name="Ma J."/>
        </authorList>
    </citation>
    <scope>NUCLEOTIDE SEQUENCE [LARGE SCALE GENOMIC DNA]</scope>
    <source>
        <strain evidence="9">CCUG 50347</strain>
    </source>
</reference>
<dbReference type="SUPFAM" id="SSF52540">
    <property type="entry name" value="P-loop containing nucleoside triphosphate hydrolases"/>
    <property type="match status" value="1"/>
</dbReference>
<dbReference type="SMART" id="SM01043">
    <property type="entry name" value="BTAD"/>
    <property type="match status" value="1"/>
</dbReference>
<evidence type="ECO:0000256" key="2">
    <source>
        <dbReference type="ARBA" id="ARBA00023015"/>
    </source>
</evidence>
<evidence type="ECO:0000256" key="5">
    <source>
        <dbReference type="SAM" id="MobiDB-lite"/>
    </source>
</evidence>
<evidence type="ECO:0000256" key="1">
    <source>
        <dbReference type="ARBA" id="ARBA00005820"/>
    </source>
</evidence>
<dbReference type="InterPro" id="IPR036388">
    <property type="entry name" value="WH-like_DNA-bd_sf"/>
</dbReference>
<dbReference type="Gene3D" id="1.10.10.10">
    <property type="entry name" value="Winged helix-like DNA-binding domain superfamily/Winged helix DNA-binding domain"/>
    <property type="match status" value="1"/>
</dbReference>
<evidence type="ECO:0000256" key="3">
    <source>
        <dbReference type="ARBA" id="ARBA00023125"/>
    </source>
</evidence>
<dbReference type="Pfam" id="PF03704">
    <property type="entry name" value="BTAD"/>
    <property type="match status" value="1"/>
</dbReference>
<dbReference type="Pfam" id="PF13191">
    <property type="entry name" value="AAA_16"/>
    <property type="match status" value="1"/>
</dbReference>
<feature type="compositionally biased region" description="Pro residues" evidence="5">
    <location>
        <begin position="255"/>
        <end position="265"/>
    </location>
</feature>
<feature type="region of interest" description="Disordered" evidence="5">
    <location>
        <begin position="251"/>
        <end position="277"/>
    </location>
</feature>
<gene>
    <name evidence="8" type="ORF">ACFPEL_19820</name>
</gene>
<evidence type="ECO:0000259" key="6">
    <source>
        <dbReference type="SMART" id="SM00862"/>
    </source>
</evidence>
<dbReference type="InterPro" id="IPR001867">
    <property type="entry name" value="OmpR/PhoB-type_DNA-bd"/>
</dbReference>
<dbReference type="Proteomes" id="UP001595909">
    <property type="component" value="Unassembled WGS sequence"/>
</dbReference>
<dbReference type="Gene3D" id="1.25.40.10">
    <property type="entry name" value="Tetratricopeptide repeat domain"/>
    <property type="match status" value="3"/>
</dbReference>
<dbReference type="InterPro" id="IPR051677">
    <property type="entry name" value="AfsR-DnrI-RedD_regulator"/>
</dbReference>
<dbReference type="RefSeq" id="WP_274191307.1">
    <property type="nucleotide sequence ID" value="NZ_BAABHN010000041.1"/>
</dbReference>
<feature type="domain" description="OmpR/PhoB-type" evidence="6">
    <location>
        <begin position="21"/>
        <end position="91"/>
    </location>
</feature>
<dbReference type="SMART" id="SM00862">
    <property type="entry name" value="Trans_reg_C"/>
    <property type="match status" value="1"/>
</dbReference>
<dbReference type="GO" id="GO:0005524">
    <property type="term" value="F:ATP binding"/>
    <property type="evidence" value="ECO:0007669"/>
    <property type="project" value="UniProtKB-KW"/>
</dbReference>
<dbReference type="PANTHER" id="PTHR35807:SF1">
    <property type="entry name" value="TRANSCRIPTIONAL REGULATOR REDD"/>
    <property type="match status" value="1"/>
</dbReference>
<dbReference type="SUPFAM" id="SSF48452">
    <property type="entry name" value="TPR-like"/>
    <property type="match status" value="3"/>
</dbReference>
<keyword evidence="3" id="KW-0238">DNA-binding</keyword>
<keyword evidence="8" id="KW-0547">Nucleotide-binding</keyword>